<dbReference type="PANTHER" id="PTHR43194:SF2">
    <property type="entry name" value="PEROXISOMAL MEMBRANE PROTEIN LPX1"/>
    <property type="match status" value="1"/>
</dbReference>
<dbReference type="GO" id="GO:0016787">
    <property type="term" value="F:hydrolase activity"/>
    <property type="evidence" value="ECO:0007669"/>
    <property type="project" value="UniProtKB-KW"/>
</dbReference>
<name>A0ABX1JF56_9PSEU</name>
<dbReference type="InterPro" id="IPR029058">
    <property type="entry name" value="AB_hydrolase_fold"/>
</dbReference>
<dbReference type="EMBL" id="JAAXLS010000030">
    <property type="protein sequence ID" value="NKQ57040.1"/>
    <property type="molecule type" value="Genomic_DNA"/>
</dbReference>
<organism evidence="2 3">
    <name type="scientific">Amycolatopsis acididurans</name>
    <dbReference type="NCBI Taxonomy" id="2724524"/>
    <lineage>
        <taxon>Bacteria</taxon>
        <taxon>Bacillati</taxon>
        <taxon>Actinomycetota</taxon>
        <taxon>Actinomycetes</taxon>
        <taxon>Pseudonocardiales</taxon>
        <taxon>Pseudonocardiaceae</taxon>
        <taxon>Amycolatopsis</taxon>
    </lineage>
</organism>
<dbReference type="RefSeq" id="WP_168520066.1">
    <property type="nucleotide sequence ID" value="NZ_JAAXLS010000030.1"/>
</dbReference>
<feature type="domain" description="AB hydrolase-1" evidence="1">
    <location>
        <begin position="31"/>
        <end position="267"/>
    </location>
</feature>
<dbReference type="InterPro" id="IPR000073">
    <property type="entry name" value="AB_hydrolase_1"/>
</dbReference>
<comment type="caution">
    <text evidence="2">The sequence shown here is derived from an EMBL/GenBank/DDBJ whole genome shotgun (WGS) entry which is preliminary data.</text>
</comment>
<sequence>MTRELVFVGTGGVLLAADRWDPPEGTESSGTVLLLHGGGQTRHSWRKTGRALARAGWTAYALDARGHGDSGWAPDGDYSMDALVADLEAVVTALDVRPVLVGASLGGTTALLAEGEHRGFSRGIVLVDVTPRIEPEGVAEIMAFMRSGMGGFATLDEAADAVAAYNPHRPRPTSTDGLRKNLRLREGRWYWHWDPRFLDGRDEPSRERLDDDHRAERARRAAAQVTVPTLLVRGVQSRVVSEESAAELRALIPHAEQIDVSGAGHMVAGDDNDVFSVGLERFLTDRVVGQPSGRTR</sequence>
<reference evidence="2 3" key="1">
    <citation type="submission" date="2020-04" db="EMBL/GenBank/DDBJ databases">
        <title>Novel species.</title>
        <authorList>
            <person name="Teo W.F.A."/>
            <person name="Lipun K."/>
            <person name="Srisuk N."/>
            <person name="Duangmal K."/>
        </authorList>
    </citation>
    <scope>NUCLEOTIDE SEQUENCE [LARGE SCALE GENOMIC DNA]</scope>
    <source>
        <strain evidence="2 3">K13G38</strain>
    </source>
</reference>
<accession>A0ABX1JF56</accession>
<dbReference type="Gene3D" id="3.40.50.1820">
    <property type="entry name" value="alpha/beta hydrolase"/>
    <property type="match status" value="1"/>
</dbReference>
<dbReference type="PANTHER" id="PTHR43194">
    <property type="entry name" value="HYDROLASE ALPHA/BETA FOLD FAMILY"/>
    <property type="match status" value="1"/>
</dbReference>
<evidence type="ECO:0000313" key="2">
    <source>
        <dbReference type="EMBL" id="NKQ57040.1"/>
    </source>
</evidence>
<evidence type="ECO:0000259" key="1">
    <source>
        <dbReference type="Pfam" id="PF00561"/>
    </source>
</evidence>
<protein>
    <submittedName>
        <fullName evidence="2">Alpha/beta hydrolase</fullName>
    </submittedName>
</protein>
<dbReference type="InterPro" id="IPR050228">
    <property type="entry name" value="Carboxylesterase_BioH"/>
</dbReference>
<evidence type="ECO:0000313" key="3">
    <source>
        <dbReference type="Proteomes" id="UP000715441"/>
    </source>
</evidence>
<gene>
    <name evidence="2" type="ORF">HFP15_29640</name>
</gene>
<dbReference type="SUPFAM" id="SSF53474">
    <property type="entry name" value="alpha/beta-Hydrolases"/>
    <property type="match status" value="1"/>
</dbReference>
<proteinExistence type="predicted"/>
<dbReference type="Pfam" id="PF00561">
    <property type="entry name" value="Abhydrolase_1"/>
    <property type="match status" value="1"/>
</dbReference>
<keyword evidence="2" id="KW-0378">Hydrolase</keyword>
<keyword evidence="3" id="KW-1185">Reference proteome</keyword>
<dbReference type="Proteomes" id="UP000715441">
    <property type="component" value="Unassembled WGS sequence"/>
</dbReference>